<evidence type="ECO:0000313" key="3">
    <source>
        <dbReference type="EnsemblMetazoa" id="XP_031786344"/>
    </source>
</evidence>
<organism evidence="3 4">
    <name type="scientific">Nasonia vitripennis</name>
    <name type="common">Parasitic wasp</name>
    <dbReference type="NCBI Taxonomy" id="7425"/>
    <lineage>
        <taxon>Eukaryota</taxon>
        <taxon>Metazoa</taxon>
        <taxon>Ecdysozoa</taxon>
        <taxon>Arthropoda</taxon>
        <taxon>Hexapoda</taxon>
        <taxon>Insecta</taxon>
        <taxon>Pterygota</taxon>
        <taxon>Neoptera</taxon>
        <taxon>Endopterygota</taxon>
        <taxon>Hymenoptera</taxon>
        <taxon>Apocrita</taxon>
        <taxon>Proctotrupomorpha</taxon>
        <taxon>Chalcidoidea</taxon>
        <taxon>Pteromalidae</taxon>
        <taxon>Pteromalinae</taxon>
        <taxon>Nasonia</taxon>
    </lineage>
</organism>
<dbReference type="PANTHER" id="PTHR12243:SF60">
    <property type="entry name" value="SI:CH211-15D5.12-RELATED"/>
    <property type="match status" value="1"/>
</dbReference>
<dbReference type="GO" id="GO:0005634">
    <property type="term" value="C:nucleus"/>
    <property type="evidence" value="ECO:0007669"/>
    <property type="project" value="TreeGrafter"/>
</dbReference>
<dbReference type="SMR" id="A0A7M7TA74"/>
<feature type="region of interest" description="Disordered" evidence="1">
    <location>
        <begin position="210"/>
        <end position="252"/>
    </location>
</feature>
<dbReference type="PANTHER" id="PTHR12243">
    <property type="entry name" value="MADF DOMAIN TRANSCRIPTION FACTOR"/>
    <property type="match status" value="1"/>
</dbReference>
<name>A0A7M7TA74_NASVI</name>
<dbReference type="Proteomes" id="UP000002358">
    <property type="component" value="Chromosome 4"/>
</dbReference>
<dbReference type="KEGG" id="nvi:107981832"/>
<dbReference type="InterPro" id="IPR039353">
    <property type="entry name" value="TF_Adf1"/>
</dbReference>
<dbReference type="InParanoid" id="A0A7M7TA74"/>
<dbReference type="PROSITE" id="PS51029">
    <property type="entry name" value="MADF"/>
    <property type="match status" value="1"/>
</dbReference>
<evidence type="ECO:0000256" key="1">
    <source>
        <dbReference type="SAM" id="MobiDB-lite"/>
    </source>
</evidence>
<protein>
    <recommendedName>
        <fullName evidence="2">MADF domain-containing protein</fullName>
    </recommendedName>
</protein>
<dbReference type="FunCoup" id="A0A7M7TA74">
    <property type="interactions" value="52"/>
</dbReference>
<dbReference type="GO" id="GO:0005667">
    <property type="term" value="C:transcription regulator complex"/>
    <property type="evidence" value="ECO:0007669"/>
    <property type="project" value="TreeGrafter"/>
</dbReference>
<feature type="domain" description="MADF" evidence="2">
    <location>
        <begin position="31"/>
        <end position="111"/>
    </location>
</feature>
<feature type="region of interest" description="Disordered" evidence="1">
    <location>
        <begin position="118"/>
        <end position="154"/>
    </location>
</feature>
<reference evidence="3" key="1">
    <citation type="submission" date="2021-01" db="UniProtKB">
        <authorList>
            <consortium name="EnsemblMetazoa"/>
        </authorList>
    </citation>
    <scope>IDENTIFICATION</scope>
</reference>
<accession>A0A7M7TA74</accession>
<feature type="compositionally biased region" description="Polar residues" evidence="1">
    <location>
        <begin position="131"/>
        <end position="150"/>
    </location>
</feature>
<evidence type="ECO:0000313" key="4">
    <source>
        <dbReference type="Proteomes" id="UP000002358"/>
    </source>
</evidence>
<evidence type="ECO:0000259" key="2">
    <source>
        <dbReference type="PROSITE" id="PS51029"/>
    </source>
</evidence>
<feature type="compositionally biased region" description="Low complexity" evidence="1">
    <location>
        <begin position="237"/>
        <end position="252"/>
    </location>
</feature>
<dbReference type="InterPro" id="IPR006578">
    <property type="entry name" value="MADF-dom"/>
</dbReference>
<dbReference type="Pfam" id="PF10545">
    <property type="entry name" value="MADF_DNA_bdg"/>
    <property type="match status" value="1"/>
</dbReference>
<sequence>MDHNIYFNPSMPAEHEFIAREFEDDENFDYKLIKKVEIFTFLYNNQRKKPEKVSAAWKKISASLGKTDECQKRWLRLRQYYSKERQRRESGVSSYKWPLYDAMAFLIPFIKKKRTGSQKQKVSASPPVVKSQESSVANTKSNLESRSMNSDEFDGFDGFEDVEYDFNVEQIVEEQTLPTTTSPGTNIASATTVVPDDTVASAAATVPRAFSPIGNFPDDTVVPKSPAHKDNSDVPESPSNSPNLSINSLSTS</sequence>
<dbReference type="OrthoDB" id="7602018at2759"/>
<dbReference type="GeneID" id="107981832"/>
<dbReference type="RefSeq" id="XP_031786344.1">
    <property type="nucleotide sequence ID" value="XM_031930484.1"/>
</dbReference>
<dbReference type="GO" id="GO:0006357">
    <property type="term" value="P:regulation of transcription by RNA polymerase II"/>
    <property type="evidence" value="ECO:0007669"/>
    <property type="project" value="TreeGrafter"/>
</dbReference>
<dbReference type="SMART" id="SM00595">
    <property type="entry name" value="MADF"/>
    <property type="match status" value="1"/>
</dbReference>
<keyword evidence="4" id="KW-1185">Reference proteome</keyword>
<proteinExistence type="predicted"/>
<dbReference type="EnsemblMetazoa" id="XM_031930484">
    <property type="protein sequence ID" value="XP_031786344"/>
    <property type="gene ID" value="LOC107981832"/>
</dbReference>
<dbReference type="AlphaFoldDB" id="A0A7M7TA74"/>